<feature type="compositionally biased region" description="Low complexity" evidence="8">
    <location>
        <begin position="70"/>
        <end position="121"/>
    </location>
</feature>
<feature type="compositionally biased region" description="Low complexity" evidence="8">
    <location>
        <begin position="267"/>
        <end position="285"/>
    </location>
</feature>
<evidence type="ECO:0000313" key="11">
    <source>
        <dbReference type="Proteomes" id="UP001362899"/>
    </source>
</evidence>
<keyword evidence="4" id="KW-0804">Transcription</keyword>
<protein>
    <recommendedName>
        <fullName evidence="6">TBP-associated factor 12</fullName>
    </recommendedName>
    <alternativeName>
        <fullName evidence="7">Transcription initiation factor TFIID subunit 12</fullName>
    </alternativeName>
</protein>
<evidence type="ECO:0000256" key="8">
    <source>
        <dbReference type="SAM" id="MobiDB-lite"/>
    </source>
</evidence>
<gene>
    <name evidence="10" type="ORF">DASB73_008040</name>
</gene>
<feature type="compositionally biased region" description="Gly residues" evidence="8">
    <location>
        <begin position="286"/>
        <end position="303"/>
    </location>
</feature>
<comment type="similarity">
    <text evidence="2">Belongs to the TAF12 family.</text>
</comment>
<dbReference type="Pfam" id="PF03847">
    <property type="entry name" value="TFIID_20kDa"/>
    <property type="match status" value="1"/>
</dbReference>
<evidence type="ECO:0000256" key="6">
    <source>
        <dbReference type="ARBA" id="ARBA00075089"/>
    </source>
</evidence>
<organism evidence="10 11">
    <name type="scientific">Starmerella bacillaris</name>
    <name type="common">Yeast</name>
    <name type="synonym">Candida zemplinina</name>
    <dbReference type="NCBI Taxonomy" id="1247836"/>
    <lineage>
        <taxon>Eukaryota</taxon>
        <taxon>Fungi</taxon>
        <taxon>Dikarya</taxon>
        <taxon>Ascomycota</taxon>
        <taxon>Saccharomycotina</taxon>
        <taxon>Dipodascomycetes</taxon>
        <taxon>Dipodascales</taxon>
        <taxon>Trichomonascaceae</taxon>
        <taxon>Starmerella</taxon>
    </lineage>
</organism>
<proteinExistence type="inferred from homology"/>
<evidence type="ECO:0000256" key="3">
    <source>
        <dbReference type="ARBA" id="ARBA00023015"/>
    </source>
</evidence>
<keyword evidence="3" id="KW-0805">Transcription regulation</keyword>
<keyword evidence="5" id="KW-0539">Nucleus</keyword>
<evidence type="ECO:0000256" key="4">
    <source>
        <dbReference type="ARBA" id="ARBA00023163"/>
    </source>
</evidence>
<dbReference type="InterPro" id="IPR037794">
    <property type="entry name" value="TAF12"/>
</dbReference>
<evidence type="ECO:0000256" key="5">
    <source>
        <dbReference type="ARBA" id="ARBA00023242"/>
    </source>
</evidence>
<dbReference type="SUPFAM" id="SSF47113">
    <property type="entry name" value="Histone-fold"/>
    <property type="match status" value="1"/>
</dbReference>
<evidence type="ECO:0000259" key="9">
    <source>
        <dbReference type="Pfam" id="PF03847"/>
    </source>
</evidence>
<sequence length="643" mass="68883">MSTPQQRSQAGAEIFDHMVRQIELEVKLADKKGRDTQEGRNHLLRARQVKTQLINLQQQFRQVYPQGGIARNNPNAANARNPNQAGRMPNQPQAPGQNPNQGPNPNANMNAGQNGAQNIGQMGQLGQMGQMNQLGQMNQMNQMNQMGQMNQMNQMGQMNQMNQMNAAQQQKPGLQGRPTVNMNAANGYQQRFAQIEELRKMMTQTVAKIDQLEKGLASLTNPEEVERSQTHLQQFQRRRDAIRQRENLLMREMRAILQQQQQQQQQQQASGQQSQLQAGQTAAQGAQGGQGVQGAQGGQGVQGMQGAQGTPGAPGAPGTQGAQGAQAAQIAQAAQAAQGVPGAQGIPNQKPPASRLPTNVPPSQQAAQQLQSQMLRGTPTNAQGQPMTAAQITAARNAQLRALQARSAQTADQSAIQSAQGVAQGPGDTVSGVSGMSGVPGVQGVPGMTGMPGMPSVPGAMNAQSMAMQVPGGARTLSQSLPIPNNLNVMPPLPAAMRAGRPTLTNGGPTDAQALNTPGMLKTPALELGGDRLLSKRKLHDLVSSVVGPDNEPIIDGDVKEMLLDLADEFVSSVTDFACKIAKHRKCDVLEAKDIHLHLERNWNMHIAGYSSDEIRSIRRFAPLPAYQQKLQNIAMSKSVNKQ</sequence>
<evidence type="ECO:0000313" key="10">
    <source>
        <dbReference type="EMBL" id="GMM49846.1"/>
    </source>
</evidence>
<dbReference type="GO" id="GO:0017025">
    <property type="term" value="F:TBP-class protein binding"/>
    <property type="evidence" value="ECO:0007669"/>
    <property type="project" value="TreeGrafter"/>
</dbReference>
<reference evidence="10 11" key="1">
    <citation type="journal article" date="2023" name="Elife">
        <title>Identification of key yeast species and microbe-microbe interactions impacting larval growth of Drosophila in the wild.</title>
        <authorList>
            <person name="Mure A."/>
            <person name="Sugiura Y."/>
            <person name="Maeda R."/>
            <person name="Honda K."/>
            <person name="Sakurai N."/>
            <person name="Takahashi Y."/>
            <person name="Watada M."/>
            <person name="Katoh T."/>
            <person name="Gotoh A."/>
            <person name="Gotoh Y."/>
            <person name="Taniguchi I."/>
            <person name="Nakamura K."/>
            <person name="Hayashi T."/>
            <person name="Katayama T."/>
            <person name="Uemura T."/>
            <person name="Hattori Y."/>
        </authorList>
    </citation>
    <scope>NUCLEOTIDE SEQUENCE [LARGE SCALE GENOMIC DNA]</scope>
    <source>
        <strain evidence="10 11">SB-73</strain>
    </source>
</reference>
<feature type="region of interest" description="Disordered" evidence="8">
    <location>
        <begin position="267"/>
        <end position="370"/>
    </location>
</feature>
<dbReference type="CDD" id="cd07981">
    <property type="entry name" value="HFD_TAF12"/>
    <property type="match status" value="1"/>
</dbReference>
<dbReference type="InterPro" id="IPR009072">
    <property type="entry name" value="Histone-fold"/>
</dbReference>
<evidence type="ECO:0000256" key="1">
    <source>
        <dbReference type="ARBA" id="ARBA00004123"/>
    </source>
</evidence>
<keyword evidence="11" id="KW-1185">Reference proteome</keyword>
<comment type="subcellular location">
    <subcellularLocation>
        <location evidence="1">Nucleus</location>
    </subcellularLocation>
</comment>
<dbReference type="Proteomes" id="UP001362899">
    <property type="component" value="Unassembled WGS sequence"/>
</dbReference>
<name>A0AAV5RE42_STABA</name>
<dbReference type="GO" id="GO:0000124">
    <property type="term" value="C:SAGA complex"/>
    <property type="evidence" value="ECO:0007669"/>
    <property type="project" value="InterPro"/>
</dbReference>
<dbReference type="AlphaFoldDB" id="A0AAV5RE42"/>
<dbReference type="FunFam" id="1.10.20.10:FF:000011">
    <property type="entry name" value="Transcription initiation factor TFIID subunit 12"/>
    <property type="match status" value="1"/>
</dbReference>
<dbReference type="GO" id="GO:0003677">
    <property type="term" value="F:DNA binding"/>
    <property type="evidence" value="ECO:0007669"/>
    <property type="project" value="TreeGrafter"/>
</dbReference>
<dbReference type="PANTHER" id="PTHR12264:SF21">
    <property type="entry name" value="TRANSCRIPTION INITIATION FACTOR TFIID SUBUNIT 12"/>
    <property type="match status" value="1"/>
</dbReference>
<dbReference type="InterPro" id="IPR003228">
    <property type="entry name" value="TFIID_TAF12_dom"/>
</dbReference>
<dbReference type="Gene3D" id="1.10.20.10">
    <property type="entry name" value="Histone, subunit A"/>
    <property type="match status" value="1"/>
</dbReference>
<evidence type="ECO:0000256" key="7">
    <source>
        <dbReference type="ARBA" id="ARBA00093657"/>
    </source>
</evidence>
<dbReference type="EMBL" id="BTGC01000003">
    <property type="protein sequence ID" value="GMM49846.1"/>
    <property type="molecule type" value="Genomic_DNA"/>
</dbReference>
<dbReference type="PANTHER" id="PTHR12264">
    <property type="entry name" value="TRANSCRIPTION INITIATION FACTOR TFIID SUBUNIT 12"/>
    <property type="match status" value="1"/>
</dbReference>
<comment type="caution">
    <text evidence="10">The sequence shown here is derived from an EMBL/GenBank/DDBJ whole genome shotgun (WGS) entry which is preliminary data.</text>
</comment>
<evidence type="ECO:0000256" key="2">
    <source>
        <dbReference type="ARBA" id="ARBA00007530"/>
    </source>
</evidence>
<feature type="region of interest" description="Disordered" evidence="8">
    <location>
        <begin position="67"/>
        <end position="121"/>
    </location>
</feature>
<dbReference type="GO" id="GO:0005669">
    <property type="term" value="C:transcription factor TFIID complex"/>
    <property type="evidence" value="ECO:0007669"/>
    <property type="project" value="InterPro"/>
</dbReference>
<dbReference type="GO" id="GO:0051123">
    <property type="term" value="P:RNA polymerase II preinitiation complex assembly"/>
    <property type="evidence" value="ECO:0007669"/>
    <property type="project" value="TreeGrafter"/>
</dbReference>
<feature type="compositionally biased region" description="Low complexity" evidence="8">
    <location>
        <begin position="304"/>
        <end position="347"/>
    </location>
</feature>
<feature type="domain" description="Transcription initiation factor TFIID subunit 12" evidence="9">
    <location>
        <begin position="535"/>
        <end position="605"/>
    </location>
</feature>
<accession>A0AAV5RE42</accession>
<dbReference type="GO" id="GO:0046982">
    <property type="term" value="F:protein heterodimerization activity"/>
    <property type="evidence" value="ECO:0007669"/>
    <property type="project" value="InterPro"/>
</dbReference>